<protein>
    <submittedName>
        <fullName evidence="1">Uncharacterized protein</fullName>
    </submittedName>
</protein>
<dbReference type="EMBL" id="JBHSZI010000001">
    <property type="protein sequence ID" value="MFC7059691.1"/>
    <property type="molecule type" value="Genomic_DNA"/>
</dbReference>
<sequence length="72" mass="8164">MRLDESLADSLDEIDDEKIIEALENLADSTNAGDELSEYSSVADIEQDNTISDSKRVRLKSKAYRRRGFPTR</sequence>
<organism evidence="1 2">
    <name type="scientific">Halovenus salina</name>
    <dbReference type="NCBI Taxonomy" id="1510225"/>
    <lineage>
        <taxon>Archaea</taxon>
        <taxon>Methanobacteriati</taxon>
        <taxon>Methanobacteriota</taxon>
        <taxon>Stenosarchaea group</taxon>
        <taxon>Halobacteria</taxon>
        <taxon>Halobacteriales</taxon>
        <taxon>Haloarculaceae</taxon>
        <taxon>Halovenus</taxon>
    </lineage>
</organism>
<evidence type="ECO:0000313" key="1">
    <source>
        <dbReference type="EMBL" id="MFC7059691.1"/>
    </source>
</evidence>
<comment type="caution">
    <text evidence="1">The sequence shown here is derived from an EMBL/GenBank/DDBJ whole genome shotgun (WGS) entry which is preliminary data.</text>
</comment>
<proteinExistence type="predicted"/>
<accession>A0ABD5W2H1</accession>
<dbReference type="Proteomes" id="UP001596445">
    <property type="component" value="Unassembled WGS sequence"/>
</dbReference>
<dbReference type="RefSeq" id="WP_382186640.1">
    <property type="nucleotide sequence ID" value="NZ_JBHSZI010000001.1"/>
</dbReference>
<dbReference type="AlphaFoldDB" id="A0ABD5W2H1"/>
<name>A0ABD5W2H1_9EURY</name>
<gene>
    <name evidence="1" type="ORF">ACFQQG_17725</name>
</gene>
<keyword evidence="2" id="KW-1185">Reference proteome</keyword>
<reference evidence="1 2" key="1">
    <citation type="journal article" date="2019" name="Int. J. Syst. Evol. Microbiol.">
        <title>The Global Catalogue of Microorganisms (GCM) 10K type strain sequencing project: providing services to taxonomists for standard genome sequencing and annotation.</title>
        <authorList>
            <consortium name="The Broad Institute Genomics Platform"/>
            <consortium name="The Broad Institute Genome Sequencing Center for Infectious Disease"/>
            <person name="Wu L."/>
            <person name="Ma J."/>
        </authorList>
    </citation>
    <scope>NUCLEOTIDE SEQUENCE [LARGE SCALE GENOMIC DNA]</scope>
    <source>
        <strain evidence="1 2">JCM 30072</strain>
    </source>
</reference>
<evidence type="ECO:0000313" key="2">
    <source>
        <dbReference type="Proteomes" id="UP001596445"/>
    </source>
</evidence>